<feature type="transmembrane region" description="Helical" evidence="1">
    <location>
        <begin position="25"/>
        <end position="44"/>
    </location>
</feature>
<evidence type="ECO:0000256" key="1">
    <source>
        <dbReference type="SAM" id="Phobius"/>
    </source>
</evidence>
<dbReference type="OrthoDB" id="1355263at2"/>
<dbReference type="EMBL" id="FNXE01000035">
    <property type="protein sequence ID" value="SEH94009.1"/>
    <property type="molecule type" value="Genomic_DNA"/>
</dbReference>
<accession>A0A1H6LYR8</accession>
<organism evidence="2 3">
    <name type="scientific">Paenimyroides marinum</name>
    <dbReference type="NCBI Taxonomy" id="1159016"/>
    <lineage>
        <taxon>Bacteria</taxon>
        <taxon>Pseudomonadati</taxon>
        <taxon>Bacteroidota</taxon>
        <taxon>Flavobacteriia</taxon>
        <taxon>Flavobacteriales</taxon>
        <taxon>Flavobacteriaceae</taxon>
        <taxon>Paenimyroides</taxon>
    </lineage>
</organism>
<keyword evidence="3" id="KW-1185">Reference proteome</keyword>
<dbReference type="Proteomes" id="UP000199634">
    <property type="component" value="Unassembled WGS sequence"/>
</dbReference>
<dbReference type="STRING" id="1159016.SAMN02927937_02268"/>
<reference evidence="3" key="1">
    <citation type="submission" date="2016-10" db="EMBL/GenBank/DDBJ databases">
        <authorList>
            <person name="Varghese N."/>
            <person name="Submissions S."/>
        </authorList>
    </citation>
    <scope>NUCLEOTIDE SEQUENCE [LARGE SCALE GENOMIC DNA]</scope>
    <source>
        <strain evidence="3">CGMCC 1.10825</strain>
    </source>
</reference>
<protein>
    <submittedName>
        <fullName evidence="2">Uncharacterized protein</fullName>
    </submittedName>
</protein>
<dbReference type="RefSeq" id="WP_091100804.1">
    <property type="nucleotide sequence ID" value="NZ_FNXE01000035.1"/>
</dbReference>
<keyword evidence="1" id="KW-0472">Membrane</keyword>
<keyword evidence="1" id="KW-0812">Transmembrane</keyword>
<evidence type="ECO:0000313" key="2">
    <source>
        <dbReference type="EMBL" id="SEH94009.1"/>
    </source>
</evidence>
<sequence>MRAYAEEGLSIVEVLKEPRNKFYDIIDKGLFVVIGMIFLSLFLFEYFSDLIIDVFSILFSLYFLIYIFYVQIGNIFRRENIAYNIIGKLHFKDDSIMVLNNRIDLFEIDSIEISSFDFEGKSRFTNHLYFPTVSLGINNSLTICFKNGTVEKYQFKLIYDTHILNFRKELVHYYKLGLIRELNLHDILGNHSFESKSDFRKHHPKYNA</sequence>
<proteinExistence type="predicted"/>
<name>A0A1H6LYR8_9FLAO</name>
<evidence type="ECO:0000313" key="3">
    <source>
        <dbReference type="Proteomes" id="UP000199634"/>
    </source>
</evidence>
<feature type="transmembrane region" description="Helical" evidence="1">
    <location>
        <begin position="50"/>
        <end position="69"/>
    </location>
</feature>
<dbReference type="AlphaFoldDB" id="A0A1H6LYR8"/>
<gene>
    <name evidence="2" type="ORF">SAMN02927937_02268</name>
</gene>
<keyword evidence="1" id="KW-1133">Transmembrane helix</keyword>